<feature type="domain" description="DUF306" evidence="2">
    <location>
        <begin position="128"/>
        <end position="230"/>
    </location>
</feature>
<evidence type="ECO:0000313" key="4">
    <source>
        <dbReference type="Proteomes" id="UP000516148"/>
    </source>
</evidence>
<feature type="chain" id="PRO_5029014011" evidence="1">
    <location>
        <begin position="23"/>
        <end position="240"/>
    </location>
</feature>
<dbReference type="PANTHER" id="PTHR35535">
    <property type="entry name" value="HEAT SHOCK PROTEIN HSLJ"/>
    <property type="match status" value="1"/>
</dbReference>
<evidence type="ECO:0000259" key="2">
    <source>
        <dbReference type="Pfam" id="PF03724"/>
    </source>
</evidence>
<reference evidence="3 4" key="1">
    <citation type="submission" date="2020-09" db="EMBL/GenBank/DDBJ databases">
        <title>Sphingomonas sp., a new species isolated from pork steak.</title>
        <authorList>
            <person name="Heidler von Heilborn D."/>
        </authorList>
    </citation>
    <scope>NUCLEOTIDE SEQUENCE [LARGE SCALE GENOMIC DNA]</scope>
    <source>
        <strain evidence="4">S8-3T</strain>
    </source>
</reference>
<evidence type="ECO:0000313" key="3">
    <source>
        <dbReference type="EMBL" id="QNQ11232.1"/>
    </source>
</evidence>
<accession>A0A7H0LNH9</accession>
<dbReference type="InterPro" id="IPR038670">
    <property type="entry name" value="HslJ-like_sf"/>
</dbReference>
<dbReference type="RefSeq" id="WP_187763516.1">
    <property type="nucleotide sequence ID" value="NZ_CP061038.1"/>
</dbReference>
<dbReference type="AlphaFoldDB" id="A0A7H0LNH9"/>
<proteinExistence type="predicted"/>
<keyword evidence="1" id="KW-0732">Signal</keyword>
<feature type="signal peptide" evidence="1">
    <location>
        <begin position="1"/>
        <end position="22"/>
    </location>
</feature>
<dbReference type="InterPro" id="IPR053147">
    <property type="entry name" value="Hsp_HslJ-like"/>
</dbReference>
<dbReference type="Pfam" id="PF03724">
    <property type="entry name" value="META"/>
    <property type="match status" value="1"/>
</dbReference>
<name>A0A7H0LNH9_9SPHN</name>
<dbReference type="PANTHER" id="PTHR35535:SF1">
    <property type="entry name" value="HEAT SHOCK PROTEIN HSLJ"/>
    <property type="match status" value="1"/>
</dbReference>
<gene>
    <name evidence="3" type="ORF">H3Z74_08810</name>
</gene>
<evidence type="ECO:0000256" key="1">
    <source>
        <dbReference type="SAM" id="SignalP"/>
    </source>
</evidence>
<organism evidence="3 4">
    <name type="scientific">Sphingomonas alpina</name>
    <dbReference type="NCBI Taxonomy" id="653931"/>
    <lineage>
        <taxon>Bacteria</taxon>
        <taxon>Pseudomonadati</taxon>
        <taxon>Pseudomonadota</taxon>
        <taxon>Alphaproteobacteria</taxon>
        <taxon>Sphingomonadales</taxon>
        <taxon>Sphingomonadaceae</taxon>
        <taxon>Sphingomonas</taxon>
    </lineage>
</organism>
<dbReference type="EMBL" id="CP061038">
    <property type="protein sequence ID" value="QNQ11232.1"/>
    <property type="molecule type" value="Genomic_DNA"/>
</dbReference>
<dbReference type="InterPro" id="IPR005184">
    <property type="entry name" value="DUF306_Meta_HslJ"/>
</dbReference>
<sequence>MKFALTLAFAVPTMLLGGTALAQRERAPLYEAVGTEPGWTLVIDRDLIRYVGDYGRTRVTASTPEPRPSFNGRRYVADRITVDITNVRCSDGMSDRVYPDKVTVTIGRRTVSGCGGRSIVAPAPAPASLLSGAWRIESVGGLPTRGPKPATVTFTGNRIGGSTGCNNFGGTYRFERGFLVAGPLMATQMGCQPGVMAQELAILGAFNQRLSISSNRGGKLVLSGRGQARLVLVPTFPGRR</sequence>
<dbReference type="KEGG" id="spap:H3Z74_08810"/>
<dbReference type="Gene3D" id="2.40.128.270">
    <property type="match status" value="1"/>
</dbReference>
<protein>
    <submittedName>
        <fullName evidence="3">META domain-containing protein</fullName>
    </submittedName>
</protein>
<keyword evidence="4" id="KW-1185">Reference proteome</keyword>
<dbReference type="Proteomes" id="UP000516148">
    <property type="component" value="Chromosome"/>
</dbReference>